<feature type="region of interest" description="Disordered" evidence="6">
    <location>
        <begin position="131"/>
        <end position="391"/>
    </location>
</feature>
<comment type="subcellular location">
    <subcellularLocation>
        <location evidence="1">Nucleus</location>
    </subcellularLocation>
</comment>
<comment type="caution">
    <text evidence="8">The sequence shown here is derived from an EMBL/GenBank/DDBJ whole genome shotgun (WGS) entry which is preliminary data.</text>
</comment>
<keyword evidence="9" id="KW-1185">Reference proteome</keyword>
<dbReference type="Gene3D" id="3.30.1740.10">
    <property type="entry name" value="Zinc finger, PARP-type"/>
    <property type="match status" value="1"/>
</dbReference>
<evidence type="ECO:0000256" key="2">
    <source>
        <dbReference type="ARBA" id="ARBA00022723"/>
    </source>
</evidence>
<feature type="compositionally biased region" description="Basic and acidic residues" evidence="6">
    <location>
        <begin position="346"/>
        <end position="372"/>
    </location>
</feature>
<dbReference type="PROSITE" id="PS50064">
    <property type="entry name" value="ZF_PARP_2"/>
    <property type="match status" value="1"/>
</dbReference>
<dbReference type="Pfam" id="PF00645">
    <property type="entry name" value="zf-PARP"/>
    <property type="match status" value="1"/>
</dbReference>
<organism evidence="8 9">
    <name type="scientific">Alectoria fallacina</name>
    <dbReference type="NCBI Taxonomy" id="1903189"/>
    <lineage>
        <taxon>Eukaryota</taxon>
        <taxon>Fungi</taxon>
        <taxon>Dikarya</taxon>
        <taxon>Ascomycota</taxon>
        <taxon>Pezizomycotina</taxon>
        <taxon>Lecanoromycetes</taxon>
        <taxon>OSLEUM clade</taxon>
        <taxon>Lecanoromycetidae</taxon>
        <taxon>Lecanorales</taxon>
        <taxon>Lecanorineae</taxon>
        <taxon>Parmeliaceae</taxon>
        <taxon>Alectoria</taxon>
    </lineage>
</organism>
<keyword evidence="2" id="KW-0479">Metal-binding</keyword>
<accession>A0A8H3FE23</accession>
<dbReference type="GO" id="GO:0005634">
    <property type="term" value="C:nucleus"/>
    <property type="evidence" value="ECO:0007669"/>
    <property type="project" value="UniProtKB-SubCell"/>
</dbReference>
<feature type="compositionally biased region" description="Basic and acidic residues" evidence="6">
    <location>
        <begin position="292"/>
        <end position="305"/>
    </location>
</feature>
<evidence type="ECO:0000313" key="8">
    <source>
        <dbReference type="EMBL" id="CAF9923532.1"/>
    </source>
</evidence>
<keyword evidence="4" id="KW-0862">Zinc</keyword>
<keyword evidence="3" id="KW-0863">Zinc-finger</keyword>
<dbReference type="EMBL" id="CAJPDR010000169">
    <property type="protein sequence ID" value="CAF9923532.1"/>
    <property type="molecule type" value="Genomic_DNA"/>
</dbReference>
<feature type="compositionally biased region" description="Basic and acidic residues" evidence="6">
    <location>
        <begin position="232"/>
        <end position="241"/>
    </location>
</feature>
<feature type="compositionally biased region" description="Acidic residues" evidence="6">
    <location>
        <begin position="333"/>
        <end position="345"/>
    </location>
</feature>
<dbReference type="Proteomes" id="UP000664203">
    <property type="component" value="Unassembled WGS sequence"/>
</dbReference>
<dbReference type="InterPro" id="IPR001510">
    <property type="entry name" value="Znf_PARP"/>
</dbReference>
<feature type="compositionally biased region" description="Basic and acidic residues" evidence="6">
    <location>
        <begin position="174"/>
        <end position="194"/>
    </location>
</feature>
<evidence type="ECO:0000256" key="4">
    <source>
        <dbReference type="ARBA" id="ARBA00022833"/>
    </source>
</evidence>
<feature type="domain" description="PARP-type" evidence="7">
    <location>
        <begin position="5"/>
        <end position="97"/>
    </location>
</feature>
<evidence type="ECO:0000259" key="7">
    <source>
        <dbReference type="PROSITE" id="PS50064"/>
    </source>
</evidence>
<gene>
    <name evidence="8" type="ORF">ALECFALPRED_002402</name>
</gene>
<dbReference type="AlphaFoldDB" id="A0A8H3FE23"/>
<protein>
    <recommendedName>
        <fullName evidence="7">PARP-type domain-containing protein</fullName>
    </recommendedName>
</protein>
<evidence type="ECO:0000256" key="5">
    <source>
        <dbReference type="ARBA" id="ARBA00023242"/>
    </source>
</evidence>
<dbReference type="SMART" id="SM01336">
    <property type="entry name" value="zf-PARP"/>
    <property type="match status" value="1"/>
</dbReference>
<dbReference type="GO" id="GO:0008270">
    <property type="term" value="F:zinc ion binding"/>
    <property type="evidence" value="ECO:0007669"/>
    <property type="project" value="UniProtKB-KW"/>
</dbReference>
<evidence type="ECO:0000313" key="9">
    <source>
        <dbReference type="Proteomes" id="UP000664203"/>
    </source>
</evidence>
<name>A0A8H3FE23_9LECA</name>
<proteinExistence type="predicted"/>
<dbReference type="InterPro" id="IPR036957">
    <property type="entry name" value="Znf_PARP_sf"/>
</dbReference>
<dbReference type="OrthoDB" id="429950at2759"/>
<dbReference type="SUPFAM" id="SSF57716">
    <property type="entry name" value="Glucocorticoid receptor-like (DNA-binding domain)"/>
    <property type="match status" value="1"/>
</dbReference>
<feature type="compositionally biased region" description="Basic residues" evidence="6">
    <location>
        <begin position="254"/>
        <end position="265"/>
    </location>
</feature>
<keyword evidence="5" id="KW-0539">Nucleus</keyword>
<dbReference type="GO" id="GO:0003677">
    <property type="term" value="F:DNA binding"/>
    <property type="evidence" value="ECO:0007669"/>
    <property type="project" value="InterPro"/>
</dbReference>
<reference evidence="8" key="1">
    <citation type="submission" date="2021-03" db="EMBL/GenBank/DDBJ databases">
        <authorList>
            <person name="Tagirdzhanova G."/>
        </authorList>
    </citation>
    <scope>NUCLEOTIDE SEQUENCE</scope>
</reference>
<sequence>MSGTFRIEVSTTSRAGCKNTECKRDGIKIQKGQLRYGAFITGPDWQSWAWKHWGCVTPKQISNLKKDVEGDPTQLDGYDELPEEFQAKVVNALEQGHVDDEDWGWDVEMNREGKNGYLTLESKRRLKAEAQALKEEAAGEGSASPSKINTKKRGHVKDDPDAEPPAKKAKARTKKEPKIENEDAEGGSEKEGPITKKAKPRTKKEPKIKNEDADDGSENEVPASKKTKAKTKKESRIKNEDAEVGSENEAPANKKTKAGLKKGRKAKGDDGDGDFEMIDQPVKKSRKQAKKVTGEDDPALHVKDESDLDALPPPVAKKTRAPRKAATAKEIKDEDTEADDIDTASELEKPLGDVKLEQTLEPEAKVSEDAPKFQKGRKKASKKAVNGLEHKKDVKPKVRMLVAYLIGEQADEV</sequence>
<evidence type="ECO:0000256" key="1">
    <source>
        <dbReference type="ARBA" id="ARBA00004123"/>
    </source>
</evidence>
<evidence type="ECO:0000256" key="3">
    <source>
        <dbReference type="ARBA" id="ARBA00022771"/>
    </source>
</evidence>
<evidence type="ECO:0000256" key="6">
    <source>
        <dbReference type="SAM" id="MobiDB-lite"/>
    </source>
</evidence>